<dbReference type="InterPro" id="IPR003476">
    <property type="entry name" value="Glyco_hydro_42"/>
</dbReference>
<dbReference type="GO" id="GO:0046872">
    <property type="term" value="F:metal ion binding"/>
    <property type="evidence" value="ECO:0007669"/>
    <property type="project" value="UniProtKB-KW"/>
</dbReference>
<dbReference type="GO" id="GO:0009341">
    <property type="term" value="C:beta-galactosidase complex"/>
    <property type="evidence" value="ECO:0007669"/>
    <property type="project" value="InterPro"/>
</dbReference>
<feature type="domain" description="Beta-galactosidase C-terminal" evidence="14">
    <location>
        <begin position="608"/>
        <end position="647"/>
    </location>
</feature>
<reference evidence="15" key="1">
    <citation type="submission" date="2022-12" db="EMBL/GenBank/DDBJ databases">
        <title>Reference genome sequencing for broad-spectrum identification of bacterial and archaeal isolates by mass spectrometry.</title>
        <authorList>
            <person name="Sekiguchi Y."/>
            <person name="Tourlousse D.M."/>
        </authorList>
    </citation>
    <scope>NUCLEOTIDE SEQUENCE</scope>
    <source>
        <strain evidence="15">10succ1</strain>
    </source>
</reference>
<dbReference type="InterPro" id="IPR013529">
    <property type="entry name" value="Glyco_hydro_42_N"/>
</dbReference>
<dbReference type="Gene3D" id="3.20.20.80">
    <property type="entry name" value="Glycosidases"/>
    <property type="match status" value="1"/>
</dbReference>
<keyword evidence="4 11" id="KW-0479">Metal-binding</keyword>
<dbReference type="SUPFAM" id="SSF52317">
    <property type="entry name" value="Class I glutamine amidotransferase-like"/>
    <property type="match status" value="1"/>
</dbReference>
<feature type="binding site" evidence="11">
    <location>
        <position position="153"/>
    </location>
    <ligand>
        <name>Zn(2+)</name>
        <dbReference type="ChEBI" id="CHEBI:29105"/>
    </ligand>
</feature>
<evidence type="ECO:0000256" key="1">
    <source>
        <dbReference type="ARBA" id="ARBA00001412"/>
    </source>
</evidence>
<dbReference type="InterPro" id="IPR013738">
    <property type="entry name" value="Beta_galactosidase_Trimer"/>
</dbReference>
<evidence type="ECO:0000256" key="9">
    <source>
        <dbReference type="PIRSR" id="PIRSR001084-1"/>
    </source>
</evidence>
<evidence type="ECO:0000313" key="16">
    <source>
        <dbReference type="Proteomes" id="UP001144471"/>
    </source>
</evidence>
<comment type="caution">
    <text evidence="15">The sequence shown here is derived from an EMBL/GenBank/DDBJ whole genome shotgun (WGS) entry which is preliminary data.</text>
</comment>
<dbReference type="InterPro" id="IPR017853">
    <property type="entry name" value="GH"/>
</dbReference>
<dbReference type="EMBL" id="BSDY01000007">
    <property type="protein sequence ID" value="GLI56282.1"/>
    <property type="molecule type" value="Genomic_DNA"/>
</dbReference>
<evidence type="ECO:0000313" key="15">
    <source>
        <dbReference type="EMBL" id="GLI56282.1"/>
    </source>
</evidence>
<keyword evidence="7 8" id="KW-0326">Glycosidase</keyword>
<feature type="active site" description="Proton donor" evidence="9">
    <location>
        <position position="142"/>
    </location>
</feature>
<evidence type="ECO:0000256" key="11">
    <source>
        <dbReference type="PIRSR" id="PIRSR001084-3"/>
    </source>
</evidence>
<dbReference type="PANTHER" id="PTHR36447">
    <property type="entry name" value="BETA-GALACTOSIDASE GANA"/>
    <property type="match status" value="1"/>
</dbReference>
<accession>A0A9W6LN48</accession>
<keyword evidence="6 11" id="KW-0862">Zinc</keyword>
<dbReference type="Gene3D" id="3.40.50.880">
    <property type="match status" value="1"/>
</dbReference>
<protein>
    <recommendedName>
        <fullName evidence="3 8">Beta-galactosidase</fullName>
        <shortName evidence="8">Beta-gal</shortName>
        <ecNumber evidence="3 8">3.2.1.23</ecNumber>
    </recommendedName>
</protein>
<feature type="binding site" evidence="11">
    <location>
        <position position="151"/>
    </location>
    <ligand>
        <name>Zn(2+)</name>
        <dbReference type="ChEBI" id="CHEBI:29105"/>
    </ligand>
</feature>
<dbReference type="InterPro" id="IPR029062">
    <property type="entry name" value="Class_I_gatase-like"/>
</dbReference>
<organism evidence="15 16">
    <name type="scientific">Propionigenium maris DSM 9537</name>
    <dbReference type="NCBI Taxonomy" id="1123000"/>
    <lineage>
        <taxon>Bacteria</taxon>
        <taxon>Fusobacteriati</taxon>
        <taxon>Fusobacteriota</taxon>
        <taxon>Fusobacteriia</taxon>
        <taxon>Fusobacteriales</taxon>
        <taxon>Fusobacteriaceae</taxon>
        <taxon>Propionigenium</taxon>
    </lineage>
</organism>
<feature type="binding site" evidence="10">
    <location>
        <position position="141"/>
    </location>
    <ligand>
        <name>substrate</name>
    </ligand>
</feature>
<dbReference type="InterPro" id="IPR013739">
    <property type="entry name" value="Beta_galactosidase_C"/>
</dbReference>
<feature type="domain" description="Beta-galactosidase trimerisation" evidence="13">
    <location>
        <begin position="393"/>
        <end position="600"/>
    </location>
</feature>
<evidence type="ECO:0000256" key="5">
    <source>
        <dbReference type="ARBA" id="ARBA00022801"/>
    </source>
</evidence>
<dbReference type="Proteomes" id="UP001144471">
    <property type="component" value="Unassembled WGS sequence"/>
</dbReference>
<comment type="similarity">
    <text evidence="2 8">Belongs to the glycosyl hydrolase 42 family.</text>
</comment>
<dbReference type="Pfam" id="PF08533">
    <property type="entry name" value="Glyco_hydro_42C"/>
    <property type="match status" value="1"/>
</dbReference>
<evidence type="ECO:0000259" key="12">
    <source>
        <dbReference type="Pfam" id="PF02449"/>
    </source>
</evidence>
<evidence type="ECO:0000259" key="13">
    <source>
        <dbReference type="Pfam" id="PF08532"/>
    </source>
</evidence>
<keyword evidence="16" id="KW-1185">Reference proteome</keyword>
<name>A0A9W6LN48_9FUSO</name>
<dbReference type="PANTHER" id="PTHR36447:SF2">
    <property type="entry name" value="BETA-GALACTOSIDASE YESZ"/>
    <property type="match status" value="1"/>
</dbReference>
<evidence type="ECO:0000256" key="8">
    <source>
        <dbReference type="PIRNR" id="PIRNR001084"/>
    </source>
</evidence>
<feature type="binding site" evidence="10">
    <location>
        <position position="103"/>
    </location>
    <ligand>
        <name>substrate</name>
    </ligand>
</feature>
<proteinExistence type="inferred from homology"/>
<evidence type="ECO:0000256" key="4">
    <source>
        <dbReference type="ARBA" id="ARBA00022723"/>
    </source>
</evidence>
<evidence type="ECO:0000256" key="2">
    <source>
        <dbReference type="ARBA" id="ARBA00005940"/>
    </source>
</evidence>
<dbReference type="AlphaFoldDB" id="A0A9W6LN48"/>
<sequence>MYFGVDYYPEHWDVSMIDEDIRRMKEMGVNIVRMGEFAWHLMEREEGKFDFTFFDEVIEKLKKAEIKVMFGTPTATFPAWLAKKHPSILSEDENGIKRVFGGRRQYCFNSSIYYEYTERIVRKLVENYRKEEAIIAWQIDNEFGHEGSDFCFCSQCHDKFQEFLEKRYKDIDELNKRYGTIFWGQTYNDFTEIPIPVKTITTHNPTLQLDWARFRSESINKYGDFQVKLVKELRGEHQEVTHNLYGGFFDKCFDQVEHTEELDFVSYDNYPVWGGLKEPLTPAHIAMTHDYIRGLKGKNYWIVEQLMGAQGHTVIGYLPRPNQAKMWAYQAFAHGCENMLWFRWRGMTKGAEQFCFGIIEHDNKDGRKYREVQSFIGEMHGRVEIVKSSIESQVALLYDFDNIWSWHYQPQSMEFDFTREFVRMYTPFYNHNINIDVMSSRGDLSKYRVVVVPVMQIIDEELQRRLDTFVRGGGTVLFSFRAGIKNRDNNINFGETIPCRVREMAGIEVVEIEALQRGQEVKIEGSGVYSGRRGECSVWRDIVQPTTGTPLFTYRDNFFGEMACITENSHGKGKVYYVGGGVDEETLTLIAERILREQEIQFIEGVEGVEIYPRTTEEGTFYFLMNHTEEEKKLKGVTLKPYEGRIVNSTDLSL</sequence>
<feature type="domain" description="Glycoside hydrolase family 42 N-terminal" evidence="12">
    <location>
        <begin position="6"/>
        <end position="379"/>
    </location>
</feature>
<dbReference type="SUPFAM" id="SSF51445">
    <property type="entry name" value="(Trans)glycosidases"/>
    <property type="match status" value="1"/>
</dbReference>
<dbReference type="GO" id="GO:0004565">
    <property type="term" value="F:beta-galactosidase activity"/>
    <property type="evidence" value="ECO:0007669"/>
    <property type="project" value="UniProtKB-EC"/>
</dbReference>
<dbReference type="PIRSF" id="PIRSF001084">
    <property type="entry name" value="B-galactosidase"/>
    <property type="match status" value="1"/>
</dbReference>
<evidence type="ECO:0000256" key="3">
    <source>
        <dbReference type="ARBA" id="ARBA00012756"/>
    </source>
</evidence>
<gene>
    <name evidence="15" type="primary">lacA</name>
    <name evidence="15" type="ORF">PM10SUCC1_17960</name>
</gene>
<dbReference type="Pfam" id="PF02449">
    <property type="entry name" value="Glyco_hydro_42"/>
    <property type="match status" value="1"/>
</dbReference>
<keyword evidence="5 8" id="KW-0378">Hydrolase</keyword>
<dbReference type="EC" id="3.2.1.23" evidence="3 8"/>
<dbReference type="GO" id="GO:0006012">
    <property type="term" value="P:galactose metabolic process"/>
    <property type="evidence" value="ECO:0007669"/>
    <property type="project" value="InterPro"/>
</dbReference>
<dbReference type="Pfam" id="PF08532">
    <property type="entry name" value="Glyco_hydro_42M"/>
    <property type="match status" value="1"/>
</dbReference>
<evidence type="ECO:0000256" key="10">
    <source>
        <dbReference type="PIRSR" id="PIRSR001084-2"/>
    </source>
</evidence>
<evidence type="ECO:0000259" key="14">
    <source>
        <dbReference type="Pfam" id="PF08533"/>
    </source>
</evidence>
<comment type="catalytic activity">
    <reaction evidence="1 8">
        <text>Hydrolysis of terminal non-reducing beta-D-galactose residues in beta-D-galactosides.</text>
        <dbReference type="EC" id="3.2.1.23"/>
    </reaction>
</comment>
<feature type="binding site" evidence="11">
    <location>
        <position position="156"/>
    </location>
    <ligand>
        <name>Zn(2+)</name>
        <dbReference type="ChEBI" id="CHEBI:29105"/>
    </ligand>
</feature>
<evidence type="ECO:0000256" key="7">
    <source>
        <dbReference type="ARBA" id="ARBA00023295"/>
    </source>
</evidence>
<dbReference type="RefSeq" id="WP_281835330.1">
    <property type="nucleotide sequence ID" value="NZ_BSDY01000007.1"/>
</dbReference>
<dbReference type="CDD" id="cd03143">
    <property type="entry name" value="A4_beta-galactosidase_middle_domain"/>
    <property type="match status" value="1"/>
</dbReference>
<evidence type="ECO:0000256" key="6">
    <source>
        <dbReference type="ARBA" id="ARBA00022833"/>
    </source>
</evidence>
<feature type="binding site" evidence="11">
    <location>
        <position position="107"/>
    </location>
    <ligand>
        <name>Zn(2+)</name>
        <dbReference type="ChEBI" id="CHEBI:29105"/>
    </ligand>
</feature>
<feature type="active site" description="Nucleophile" evidence="9">
    <location>
        <position position="304"/>
    </location>
</feature>